<dbReference type="AlphaFoldDB" id="A0A7C9ITX2"/>
<dbReference type="GO" id="GO:1904680">
    <property type="term" value="F:peptide transmembrane transporter activity"/>
    <property type="evidence" value="ECO:0007669"/>
    <property type="project" value="TreeGrafter"/>
</dbReference>
<dbReference type="PIRSF" id="PIRSF002741">
    <property type="entry name" value="MppA"/>
    <property type="match status" value="1"/>
</dbReference>
<dbReference type="GO" id="GO:0043190">
    <property type="term" value="C:ATP-binding cassette (ABC) transporter complex"/>
    <property type="evidence" value="ECO:0007669"/>
    <property type="project" value="InterPro"/>
</dbReference>
<dbReference type="InterPro" id="IPR030678">
    <property type="entry name" value="Peptide/Ni-bd"/>
</dbReference>
<dbReference type="Gene3D" id="3.90.76.10">
    <property type="entry name" value="Dipeptide-binding Protein, Domain 1"/>
    <property type="match status" value="1"/>
</dbReference>
<evidence type="ECO:0000256" key="3">
    <source>
        <dbReference type="ARBA" id="ARBA00022729"/>
    </source>
</evidence>
<dbReference type="PROSITE" id="PS51257">
    <property type="entry name" value="PROKAR_LIPOPROTEIN"/>
    <property type="match status" value="1"/>
</dbReference>
<dbReference type="Pfam" id="PF00496">
    <property type="entry name" value="SBP_bac_5"/>
    <property type="match status" value="1"/>
</dbReference>
<keyword evidence="3" id="KW-0732">Signal</keyword>
<dbReference type="InterPro" id="IPR000914">
    <property type="entry name" value="SBP_5_dom"/>
</dbReference>
<dbReference type="InterPro" id="IPR039424">
    <property type="entry name" value="SBP_5"/>
</dbReference>
<dbReference type="OrthoDB" id="9772924at2"/>
<gene>
    <name evidence="6" type="ORF">GTA51_07080</name>
</gene>
<evidence type="ECO:0000259" key="5">
    <source>
        <dbReference type="Pfam" id="PF00496"/>
    </source>
</evidence>
<feature type="compositionally biased region" description="Low complexity" evidence="4">
    <location>
        <begin position="35"/>
        <end position="45"/>
    </location>
</feature>
<evidence type="ECO:0000313" key="6">
    <source>
        <dbReference type="EMBL" id="MYL82900.1"/>
    </source>
</evidence>
<dbReference type="GO" id="GO:0030288">
    <property type="term" value="C:outer membrane-bounded periplasmic space"/>
    <property type="evidence" value="ECO:0007669"/>
    <property type="project" value="UniProtKB-ARBA"/>
</dbReference>
<dbReference type="PANTHER" id="PTHR30290">
    <property type="entry name" value="PERIPLASMIC BINDING COMPONENT OF ABC TRANSPORTER"/>
    <property type="match status" value="1"/>
</dbReference>
<sequence length="556" mass="61865">MRLAQAVFFVLVSGALLLGGCDRPPAGGQKSQNGPSPTAASAPASGEPVTGGRIVMATIGEPSNLIPPLASDSASHEVADLLYVSPLRFDKDIKLECFAAERFEVLEDGKLLKFQLRPGIHWTDGVELTAADVEFTYKLMIDPKTPTAYAEDYKAVTSFTVTGTYSFEVRYAEPFARALVTWAGAILPRHVLEGQDMMTTKYAREPIGAGPYILDRWEQGRSVTLRVNPDYFEGRPYIDQVVYRIIPDTSTMFLELKAGNLDMMGLTPQQYLYQTTGAGWAADWQKFKYLSFGYTYLGYNLKSPFFTDVRVRRAMAQAVNKESIIKGALLGLGLPTVGPYKPGTWVYNDTITDYAYDPAAAKALLAEAGWQDRNGDGIIEDASGRPFAFTLLTNQGNEQRIKAATIIQSELAAIGVKVEIRTVEWASFLKEFVDKGNFDAVILAWSIAQDPDNYDVWHSSRAVPGGLNFVGYKNPEADALLERGRRTVDQAERKKIYDAFQQLLHRDQPYLFLYAPYSLPILSARIQNVAVAPAGISYNFTKWWIPRDKQTFRLEQ</sequence>
<dbReference type="GO" id="GO:0015833">
    <property type="term" value="P:peptide transport"/>
    <property type="evidence" value="ECO:0007669"/>
    <property type="project" value="TreeGrafter"/>
</dbReference>
<name>A0A7C9ITX2_9BACT</name>
<comment type="caution">
    <text evidence="6">The sequence shown here is derived from an EMBL/GenBank/DDBJ whole genome shotgun (WGS) entry which is preliminary data.</text>
</comment>
<dbReference type="FunFam" id="3.10.105.10:FF:000006">
    <property type="entry name" value="Peptide ABC transporter substrate-binding protein"/>
    <property type="match status" value="1"/>
</dbReference>
<dbReference type="CDD" id="cd08514">
    <property type="entry name" value="PBP2_AppA_like"/>
    <property type="match status" value="1"/>
</dbReference>
<evidence type="ECO:0000256" key="2">
    <source>
        <dbReference type="ARBA" id="ARBA00022448"/>
    </source>
</evidence>
<evidence type="ECO:0000313" key="7">
    <source>
        <dbReference type="Proteomes" id="UP000482487"/>
    </source>
</evidence>
<feature type="domain" description="Solute-binding protein family 5" evidence="5">
    <location>
        <begin position="99"/>
        <end position="455"/>
    </location>
</feature>
<organism evidence="6 7">
    <name type="scientific">Solidesulfovibrio aerotolerans</name>
    <dbReference type="NCBI Taxonomy" id="295255"/>
    <lineage>
        <taxon>Bacteria</taxon>
        <taxon>Pseudomonadati</taxon>
        <taxon>Thermodesulfobacteriota</taxon>
        <taxon>Desulfovibrionia</taxon>
        <taxon>Desulfovibrionales</taxon>
        <taxon>Desulfovibrionaceae</taxon>
        <taxon>Solidesulfovibrio</taxon>
    </lineage>
</organism>
<dbReference type="PANTHER" id="PTHR30290:SF38">
    <property type="entry name" value="D,D-DIPEPTIDE-BINDING PERIPLASMIC PROTEIN DDPA-RELATED"/>
    <property type="match status" value="1"/>
</dbReference>
<keyword evidence="7" id="KW-1185">Reference proteome</keyword>
<dbReference type="Proteomes" id="UP000482487">
    <property type="component" value="Unassembled WGS sequence"/>
</dbReference>
<dbReference type="RefSeq" id="WP_160959843.1">
    <property type="nucleotide sequence ID" value="NZ_WVUD01000008.1"/>
</dbReference>
<dbReference type="Gene3D" id="3.40.190.10">
    <property type="entry name" value="Periplasmic binding protein-like II"/>
    <property type="match status" value="1"/>
</dbReference>
<proteinExistence type="inferred from homology"/>
<dbReference type="EMBL" id="WVUD01000008">
    <property type="protein sequence ID" value="MYL82900.1"/>
    <property type="molecule type" value="Genomic_DNA"/>
</dbReference>
<feature type="region of interest" description="Disordered" evidence="4">
    <location>
        <begin position="26"/>
        <end position="48"/>
    </location>
</feature>
<evidence type="ECO:0000256" key="1">
    <source>
        <dbReference type="ARBA" id="ARBA00005695"/>
    </source>
</evidence>
<comment type="similarity">
    <text evidence="1">Belongs to the bacterial solute-binding protein 5 family.</text>
</comment>
<evidence type="ECO:0000256" key="4">
    <source>
        <dbReference type="SAM" id="MobiDB-lite"/>
    </source>
</evidence>
<dbReference type="SUPFAM" id="SSF53850">
    <property type="entry name" value="Periplasmic binding protein-like II"/>
    <property type="match status" value="1"/>
</dbReference>
<reference evidence="6 7" key="1">
    <citation type="submission" date="2020-01" db="EMBL/GenBank/DDBJ databases">
        <title>Genome sequence of Desulfovibrio aerotolerans DSM 16695(T).</title>
        <authorList>
            <person name="Karnachuk O."/>
            <person name="Avakyan M."/>
            <person name="Mardanov A."/>
            <person name="Kadnikov V."/>
            <person name="Ravin N."/>
        </authorList>
    </citation>
    <scope>NUCLEOTIDE SEQUENCE [LARGE SCALE GENOMIC DNA]</scope>
    <source>
        <strain evidence="6 7">DSM 16695</strain>
    </source>
</reference>
<dbReference type="Gene3D" id="3.10.105.10">
    <property type="entry name" value="Dipeptide-binding Protein, Domain 3"/>
    <property type="match status" value="1"/>
</dbReference>
<keyword evidence="2" id="KW-0813">Transport</keyword>
<protein>
    <submittedName>
        <fullName evidence="6">Peptide-binding protein</fullName>
    </submittedName>
</protein>
<accession>A0A7C9ITX2</accession>